<feature type="transmembrane region" description="Helical" evidence="5">
    <location>
        <begin position="29"/>
        <end position="53"/>
    </location>
</feature>
<name>A0A1D2VPI9_9ASCO</name>
<reference evidence="7" key="1">
    <citation type="submission" date="2016-05" db="EMBL/GenBank/DDBJ databases">
        <title>Comparative genomics of biotechnologically important yeasts.</title>
        <authorList>
            <consortium name="DOE Joint Genome Institute"/>
            <person name="Riley R."/>
            <person name="Haridas S."/>
            <person name="Wolfe K.H."/>
            <person name="Lopes M.R."/>
            <person name="Hittinger C.T."/>
            <person name="Goker M."/>
            <person name="Salamov A."/>
            <person name="Wisecaver J."/>
            <person name="Long T.M."/>
            <person name="Aerts A.L."/>
            <person name="Barry K."/>
            <person name="Choi C."/>
            <person name="Clum A."/>
            <person name="Coughlan A.Y."/>
            <person name="Deshpande S."/>
            <person name="Douglass A.P."/>
            <person name="Hanson S.J."/>
            <person name="Klenk H.-P."/>
            <person name="Labutti K."/>
            <person name="Lapidus A."/>
            <person name="Lindquist E."/>
            <person name="Lipzen A."/>
            <person name="Meier-Kolthoff J.P."/>
            <person name="Ohm R.A."/>
            <person name="Otillar R.P."/>
            <person name="Pangilinan J."/>
            <person name="Peng Y."/>
            <person name="Rokas A."/>
            <person name="Rosa C.A."/>
            <person name="Scheuner C."/>
            <person name="Sibirny A.A."/>
            <person name="Slot J.C."/>
            <person name="Stielow J.B."/>
            <person name="Sun H."/>
            <person name="Kurtzman C.P."/>
            <person name="Blackwell M."/>
            <person name="Grigoriev I.V."/>
            <person name="Jeffries T.W."/>
        </authorList>
    </citation>
    <scope>NUCLEOTIDE SEQUENCE [LARGE SCALE GENOMIC DNA]</scope>
    <source>
        <strain evidence="7">DSM 1968</strain>
    </source>
</reference>
<protein>
    <submittedName>
        <fullName evidence="6">Uncharacterized protein</fullName>
    </submittedName>
</protein>
<sequence>PIRLAHSGTYIYPFLGISYWMRHRNLWQYWIRVLPQQILIASIIFITCFVWFYPIQALVSFYLQGPSAFLSTFILIFYQAGMISRLVLEKTILKEPLRKIFDEVLINQGLSEFVAKGKLIIDAKNKEKKEKRKAQPLQRRIYDDYVAMFFSVSYITSIPYSITKTVFLLVLHSIPIIGPWFLLFLKSGKKGRTLHQRYYDLKDFDERQIKTFYRARSSEYSSFGFVALTLETIPIIGMFFTFTDVVGASLWAADLE</sequence>
<evidence type="ECO:0000256" key="4">
    <source>
        <dbReference type="ARBA" id="ARBA00023136"/>
    </source>
</evidence>
<dbReference type="GO" id="GO:0005811">
    <property type="term" value="C:lipid droplet"/>
    <property type="evidence" value="ECO:0007669"/>
    <property type="project" value="TreeGrafter"/>
</dbReference>
<keyword evidence="7" id="KW-1185">Reference proteome</keyword>
<accession>A0A1D2VPI9</accession>
<dbReference type="STRING" id="1344418.A0A1D2VPI9"/>
<dbReference type="PANTHER" id="PTHR34292:SF2">
    <property type="entry name" value="OUTER SPORE WALL PROTEIN LDS1"/>
    <property type="match status" value="1"/>
</dbReference>
<organism evidence="6 7">
    <name type="scientific">Ascoidea rubescens DSM 1968</name>
    <dbReference type="NCBI Taxonomy" id="1344418"/>
    <lineage>
        <taxon>Eukaryota</taxon>
        <taxon>Fungi</taxon>
        <taxon>Dikarya</taxon>
        <taxon>Ascomycota</taxon>
        <taxon>Saccharomycotina</taxon>
        <taxon>Saccharomycetes</taxon>
        <taxon>Ascoideaceae</taxon>
        <taxon>Ascoidea</taxon>
    </lineage>
</organism>
<keyword evidence="2 5" id="KW-0812">Transmembrane</keyword>
<feature type="transmembrane region" description="Helical" evidence="5">
    <location>
        <begin position="220"/>
        <end position="242"/>
    </location>
</feature>
<dbReference type="AlphaFoldDB" id="A0A1D2VPI9"/>
<dbReference type="InterPro" id="IPR059112">
    <property type="entry name" value="CysZ/EI24"/>
</dbReference>
<keyword evidence="3 5" id="KW-1133">Transmembrane helix</keyword>
<evidence type="ECO:0000313" key="6">
    <source>
        <dbReference type="EMBL" id="ODV63531.1"/>
    </source>
</evidence>
<dbReference type="OrthoDB" id="10012223at2759"/>
<feature type="transmembrane region" description="Helical" evidence="5">
    <location>
        <begin position="166"/>
        <end position="185"/>
    </location>
</feature>
<dbReference type="FunCoup" id="A0A1D2VPI9">
    <property type="interactions" value="89"/>
</dbReference>
<evidence type="ECO:0000256" key="3">
    <source>
        <dbReference type="ARBA" id="ARBA00022989"/>
    </source>
</evidence>
<dbReference type="Proteomes" id="UP000095038">
    <property type="component" value="Unassembled WGS sequence"/>
</dbReference>
<comment type="subcellular location">
    <subcellularLocation>
        <location evidence="1">Membrane</location>
        <topology evidence="1">Multi-pass membrane protein</topology>
    </subcellularLocation>
</comment>
<evidence type="ECO:0000256" key="1">
    <source>
        <dbReference type="ARBA" id="ARBA00004141"/>
    </source>
</evidence>
<dbReference type="InterPro" id="IPR052786">
    <property type="entry name" value="Spore_wall_assembly"/>
</dbReference>
<proteinExistence type="predicted"/>
<keyword evidence="4 5" id="KW-0472">Membrane</keyword>
<feature type="transmembrane region" description="Helical" evidence="5">
    <location>
        <begin position="68"/>
        <end position="88"/>
    </location>
</feature>
<feature type="non-terminal residue" evidence="6">
    <location>
        <position position="1"/>
    </location>
</feature>
<dbReference type="RefSeq" id="XP_020049838.1">
    <property type="nucleotide sequence ID" value="XM_020189680.1"/>
</dbReference>
<feature type="transmembrane region" description="Helical" evidence="5">
    <location>
        <begin position="141"/>
        <end position="160"/>
    </location>
</feature>
<evidence type="ECO:0000256" key="5">
    <source>
        <dbReference type="SAM" id="Phobius"/>
    </source>
</evidence>
<evidence type="ECO:0000313" key="7">
    <source>
        <dbReference type="Proteomes" id="UP000095038"/>
    </source>
</evidence>
<dbReference type="Pfam" id="PF07264">
    <property type="entry name" value="EI24"/>
    <property type="match status" value="1"/>
</dbReference>
<dbReference type="GO" id="GO:0005619">
    <property type="term" value="C:ascospore wall"/>
    <property type="evidence" value="ECO:0007669"/>
    <property type="project" value="TreeGrafter"/>
</dbReference>
<dbReference type="InParanoid" id="A0A1D2VPI9"/>
<gene>
    <name evidence="6" type="ORF">ASCRUDRAFT_21208</name>
</gene>
<dbReference type="GO" id="GO:0005628">
    <property type="term" value="C:prospore membrane"/>
    <property type="evidence" value="ECO:0007669"/>
    <property type="project" value="TreeGrafter"/>
</dbReference>
<dbReference type="PANTHER" id="PTHR34292">
    <property type="entry name" value="OUTER SPORE WALL PROTEIN LDS1"/>
    <property type="match status" value="1"/>
</dbReference>
<evidence type="ECO:0000256" key="2">
    <source>
        <dbReference type="ARBA" id="ARBA00022692"/>
    </source>
</evidence>
<dbReference type="EMBL" id="KV454475">
    <property type="protein sequence ID" value="ODV63531.1"/>
    <property type="molecule type" value="Genomic_DNA"/>
</dbReference>
<feature type="non-terminal residue" evidence="6">
    <location>
        <position position="256"/>
    </location>
</feature>
<dbReference type="GeneID" id="30963316"/>